<evidence type="ECO:0000313" key="8">
    <source>
        <dbReference type="EMBL" id="KAG8043462.1"/>
    </source>
</evidence>
<evidence type="ECO:0000256" key="7">
    <source>
        <dbReference type="SAM" id="MobiDB-lite"/>
    </source>
</evidence>
<evidence type="ECO:0008006" key="10">
    <source>
        <dbReference type="Google" id="ProtNLM"/>
    </source>
</evidence>
<evidence type="ECO:0000256" key="5">
    <source>
        <dbReference type="ARBA" id="ARBA00048493"/>
    </source>
</evidence>
<comment type="catalytic activity">
    <reaction evidence="6">
        <text>N-acetyl-alpha-D-galactosamine 1-phosphate + UTP + H(+) = UDP-N-acetyl-alpha-D-galactosamine + diphosphate</text>
        <dbReference type="Rhea" id="RHEA:34363"/>
        <dbReference type="ChEBI" id="CHEBI:15378"/>
        <dbReference type="ChEBI" id="CHEBI:33019"/>
        <dbReference type="ChEBI" id="CHEBI:46398"/>
        <dbReference type="ChEBI" id="CHEBI:61970"/>
        <dbReference type="ChEBI" id="CHEBI:67138"/>
        <dbReference type="EC" id="2.7.7.83"/>
    </reaction>
</comment>
<keyword evidence="4" id="KW-0548">Nucleotidyltransferase</keyword>
<accession>A0A8J5RBM2</accession>
<evidence type="ECO:0000313" key="9">
    <source>
        <dbReference type="Proteomes" id="UP000729402"/>
    </source>
</evidence>
<dbReference type="Pfam" id="PF01704">
    <property type="entry name" value="UDPGP"/>
    <property type="match status" value="1"/>
</dbReference>
<dbReference type="GO" id="GO:0019276">
    <property type="term" value="P:UDP-N-acetylgalactosamine metabolic process"/>
    <property type="evidence" value="ECO:0007669"/>
    <property type="project" value="UniProtKB-ARBA"/>
</dbReference>
<sequence>MKEIVVGSVAPAGRWGAAAPPQALLERMKDYGQEGAFALWDELSPEDRELLVRDIESLDLSRIDRIIRRSLGSRGLKLPAVEPVPESGVSKVEERSPEDKERWWKKGLKAISEGKLAVVLLAGGQGTRLGSPDPKGCFSVGLPSGKSLFQLQAERILCVQKLAAQSSDSPSNIVPIHWYVMTSPFTDDITRKFFESRKYFGLEADQVTFFQQGTLPCVSADSRFIMETPYKVAKAPDGNGGVYAALKSKKLLEDMSARGVKYVDCYGVDNALVRVADPTFLGYFIDKGVSSAAKVVRKAYPQENVGVFVQRGRGGPLSVVEYSEMDAAMTTEINQSTGRLRYCWSNVCLHMFTLDFLNQVANSLEKDSVYHLAEKKIPSIHGYTMGLKLEQFIFDAFTYSPSTALFEVLREEEFAPVKNANGASYDTPDSAKLMLLRLHSRWVVAAGGFLTHSVPLYMTGVEVSPLSSYAGENLEAICRGRTFHAPKSYHCREAFGQSRNGATSDGVQPHQAASHRKPDEGDREGAEWKRAAWVTTLDAKKTRMSRE</sequence>
<dbReference type="GO" id="GO:0009553">
    <property type="term" value="P:embryo sac development"/>
    <property type="evidence" value="ECO:0007669"/>
    <property type="project" value="UniProtKB-ARBA"/>
</dbReference>
<dbReference type="Proteomes" id="UP000729402">
    <property type="component" value="Unassembled WGS sequence"/>
</dbReference>
<dbReference type="OrthoDB" id="532420at2759"/>
<dbReference type="PANTHER" id="PTHR11952:SF2">
    <property type="entry name" value="LD24639P"/>
    <property type="match status" value="1"/>
</dbReference>
<feature type="region of interest" description="Disordered" evidence="7">
    <location>
        <begin position="497"/>
        <end position="528"/>
    </location>
</feature>
<dbReference type="GO" id="GO:0003977">
    <property type="term" value="F:UDP-N-acetylglucosamine diphosphorylase activity"/>
    <property type="evidence" value="ECO:0007669"/>
    <property type="project" value="UniProtKB-EC"/>
</dbReference>
<dbReference type="GO" id="GO:0006048">
    <property type="term" value="P:UDP-N-acetylglucosamine biosynthetic process"/>
    <property type="evidence" value="ECO:0007669"/>
    <property type="project" value="TreeGrafter"/>
</dbReference>
<dbReference type="InterPro" id="IPR039741">
    <property type="entry name" value="UDP-sugar_pyrophosphorylase"/>
</dbReference>
<keyword evidence="9" id="KW-1185">Reference proteome</keyword>
<comment type="similarity">
    <text evidence="2">Belongs to the UDPGP type 1 family.</text>
</comment>
<dbReference type="AlphaFoldDB" id="A0A8J5RBM2"/>
<dbReference type="GO" id="GO:0009555">
    <property type="term" value="P:pollen development"/>
    <property type="evidence" value="ECO:0007669"/>
    <property type="project" value="UniProtKB-ARBA"/>
</dbReference>
<dbReference type="CDD" id="cd04193">
    <property type="entry name" value="UDPGlcNAc_PPase"/>
    <property type="match status" value="1"/>
</dbReference>
<comment type="pathway">
    <text evidence="1">Nucleotide-sugar biosynthesis; UDP-N-acetyl-alpha-D-glucosamine biosynthesis; UDP-N-acetyl-alpha-D-glucosamine from N-acetyl-alpha-D-glucosamine 1-phosphate: step 1/1.</text>
</comment>
<name>A0A8J5RBM2_ZIZPA</name>
<keyword evidence="3" id="KW-0808">Transferase</keyword>
<dbReference type="PANTHER" id="PTHR11952">
    <property type="entry name" value="UDP- GLUCOSE PYROPHOSPHORYLASE"/>
    <property type="match status" value="1"/>
</dbReference>
<feature type="compositionally biased region" description="Polar residues" evidence="7">
    <location>
        <begin position="497"/>
        <end position="506"/>
    </location>
</feature>
<evidence type="ECO:0000256" key="4">
    <source>
        <dbReference type="ARBA" id="ARBA00022695"/>
    </source>
</evidence>
<feature type="compositionally biased region" description="Basic and acidic residues" evidence="7">
    <location>
        <begin position="516"/>
        <end position="528"/>
    </location>
</feature>
<dbReference type="GO" id="GO:0009793">
    <property type="term" value="P:embryo development ending in seed dormancy"/>
    <property type="evidence" value="ECO:0007669"/>
    <property type="project" value="UniProtKB-ARBA"/>
</dbReference>
<dbReference type="InterPro" id="IPR002618">
    <property type="entry name" value="UDPGP_fam"/>
</dbReference>
<evidence type="ECO:0000256" key="2">
    <source>
        <dbReference type="ARBA" id="ARBA00010401"/>
    </source>
</evidence>
<proteinExistence type="inferred from homology"/>
<evidence type="ECO:0000256" key="3">
    <source>
        <dbReference type="ARBA" id="ARBA00022679"/>
    </source>
</evidence>
<protein>
    <recommendedName>
        <fullName evidence="10">UDP-N-acetylglucosamine pyrophosphorylase</fullName>
    </recommendedName>
</protein>
<dbReference type="GO" id="GO:0052630">
    <property type="term" value="F:UDP-N-acetylgalactosamine diphosphorylase activity"/>
    <property type="evidence" value="ECO:0007669"/>
    <property type="project" value="UniProtKB-EC"/>
</dbReference>
<dbReference type="EMBL" id="JAAALK010000953">
    <property type="protein sequence ID" value="KAG8043462.1"/>
    <property type="molecule type" value="Genomic_DNA"/>
</dbReference>
<gene>
    <name evidence="8" type="ORF">GUJ93_ZPchr0458g22826</name>
</gene>
<reference evidence="8" key="2">
    <citation type="submission" date="2021-02" db="EMBL/GenBank/DDBJ databases">
        <authorList>
            <person name="Kimball J.A."/>
            <person name="Haas M.W."/>
            <person name="Macchietto M."/>
            <person name="Kono T."/>
            <person name="Duquette J."/>
            <person name="Shao M."/>
        </authorList>
    </citation>
    <scope>NUCLEOTIDE SEQUENCE</scope>
    <source>
        <tissue evidence="8">Fresh leaf tissue</tissue>
    </source>
</reference>
<evidence type="ECO:0000256" key="1">
    <source>
        <dbReference type="ARBA" id="ARBA00005208"/>
    </source>
</evidence>
<dbReference type="FunFam" id="3.90.550.10:FF:000072">
    <property type="entry name" value="UDP-N-acetylglucosamine diphosphorylase 2"/>
    <property type="match status" value="1"/>
</dbReference>
<organism evidence="8 9">
    <name type="scientific">Zizania palustris</name>
    <name type="common">Northern wild rice</name>
    <dbReference type="NCBI Taxonomy" id="103762"/>
    <lineage>
        <taxon>Eukaryota</taxon>
        <taxon>Viridiplantae</taxon>
        <taxon>Streptophyta</taxon>
        <taxon>Embryophyta</taxon>
        <taxon>Tracheophyta</taxon>
        <taxon>Spermatophyta</taxon>
        <taxon>Magnoliopsida</taxon>
        <taxon>Liliopsida</taxon>
        <taxon>Poales</taxon>
        <taxon>Poaceae</taxon>
        <taxon>BOP clade</taxon>
        <taxon>Oryzoideae</taxon>
        <taxon>Oryzeae</taxon>
        <taxon>Zizaniinae</taxon>
        <taxon>Zizania</taxon>
    </lineage>
</organism>
<reference evidence="8" key="1">
    <citation type="journal article" date="2021" name="bioRxiv">
        <title>Whole Genome Assembly and Annotation of Northern Wild Rice, Zizania palustris L., Supports a Whole Genome Duplication in the Zizania Genus.</title>
        <authorList>
            <person name="Haas M."/>
            <person name="Kono T."/>
            <person name="Macchietto M."/>
            <person name="Millas R."/>
            <person name="McGilp L."/>
            <person name="Shao M."/>
            <person name="Duquette J."/>
            <person name="Hirsch C.N."/>
            <person name="Kimball J."/>
        </authorList>
    </citation>
    <scope>NUCLEOTIDE SEQUENCE</scope>
    <source>
        <tissue evidence="8">Fresh leaf tissue</tissue>
    </source>
</reference>
<comment type="catalytic activity">
    <reaction evidence="5">
        <text>N-acetyl-alpha-D-glucosamine 1-phosphate + UTP + H(+) = UDP-N-acetyl-alpha-D-glucosamine + diphosphate</text>
        <dbReference type="Rhea" id="RHEA:13509"/>
        <dbReference type="ChEBI" id="CHEBI:15378"/>
        <dbReference type="ChEBI" id="CHEBI:33019"/>
        <dbReference type="ChEBI" id="CHEBI:46398"/>
        <dbReference type="ChEBI" id="CHEBI:57705"/>
        <dbReference type="ChEBI" id="CHEBI:57776"/>
        <dbReference type="EC" id="2.7.7.23"/>
    </reaction>
</comment>
<comment type="caution">
    <text evidence="8">The sequence shown here is derived from an EMBL/GenBank/DDBJ whole genome shotgun (WGS) entry which is preliminary data.</text>
</comment>
<evidence type="ECO:0000256" key="6">
    <source>
        <dbReference type="ARBA" id="ARBA00052215"/>
    </source>
</evidence>